<accession>A0A7X6RJQ5</accession>
<dbReference type="Pfam" id="PF12840">
    <property type="entry name" value="HTH_20"/>
    <property type="match status" value="1"/>
</dbReference>
<evidence type="ECO:0000256" key="1">
    <source>
        <dbReference type="SAM" id="MobiDB-lite"/>
    </source>
</evidence>
<evidence type="ECO:0000313" key="3">
    <source>
        <dbReference type="EMBL" id="NKY88446.1"/>
    </source>
</evidence>
<name>A0A7X6RJQ5_9NOCA</name>
<dbReference type="PROSITE" id="PS50987">
    <property type="entry name" value="HTH_ARSR_2"/>
    <property type="match status" value="1"/>
</dbReference>
<dbReference type="RefSeq" id="WP_051031651.1">
    <property type="nucleotide sequence ID" value="NZ_CAWPHS010000022.1"/>
</dbReference>
<dbReference type="Gene3D" id="1.10.10.10">
    <property type="entry name" value="Winged helix-like DNA-binding domain superfamily/Winged helix DNA-binding domain"/>
    <property type="match status" value="1"/>
</dbReference>
<feature type="region of interest" description="Disordered" evidence="1">
    <location>
        <begin position="106"/>
        <end position="126"/>
    </location>
</feature>
<dbReference type="GO" id="GO:0003700">
    <property type="term" value="F:DNA-binding transcription factor activity"/>
    <property type="evidence" value="ECO:0007669"/>
    <property type="project" value="InterPro"/>
</dbReference>
<sequence length="126" mass="13243">MTDTQKTVESHPVATVQEVLGALHDPVRLEMVRRLSNAGGPVRCGMLYDTINKSTATHHLKILREAGITERIVADGQTYARLRTDEVEHALPGLLAAVVGAANRAGAADPSGTAAAQPPAPDSGRD</sequence>
<dbReference type="EMBL" id="JAAXPE010000029">
    <property type="protein sequence ID" value="NKY88446.1"/>
    <property type="molecule type" value="Genomic_DNA"/>
</dbReference>
<dbReference type="InterPro" id="IPR011991">
    <property type="entry name" value="ArsR-like_HTH"/>
</dbReference>
<keyword evidence="4" id="KW-1185">Reference proteome</keyword>
<dbReference type="SMART" id="SM00418">
    <property type="entry name" value="HTH_ARSR"/>
    <property type="match status" value="1"/>
</dbReference>
<comment type="caution">
    <text evidence="3">The sequence shown here is derived from an EMBL/GenBank/DDBJ whole genome shotgun (WGS) entry which is preliminary data.</text>
</comment>
<organism evidence="3 4">
    <name type="scientific">Nocardia veterana</name>
    <dbReference type="NCBI Taxonomy" id="132249"/>
    <lineage>
        <taxon>Bacteria</taxon>
        <taxon>Bacillati</taxon>
        <taxon>Actinomycetota</taxon>
        <taxon>Actinomycetes</taxon>
        <taxon>Mycobacteriales</taxon>
        <taxon>Nocardiaceae</taxon>
        <taxon>Nocardia</taxon>
    </lineage>
</organism>
<feature type="compositionally biased region" description="Low complexity" evidence="1">
    <location>
        <begin position="106"/>
        <end position="116"/>
    </location>
</feature>
<dbReference type="AlphaFoldDB" id="A0A7X6RJQ5"/>
<proteinExistence type="predicted"/>
<feature type="domain" description="HTH arsR-type" evidence="2">
    <location>
        <begin position="8"/>
        <end position="102"/>
    </location>
</feature>
<dbReference type="Proteomes" id="UP000523447">
    <property type="component" value="Unassembled WGS sequence"/>
</dbReference>
<evidence type="ECO:0000259" key="2">
    <source>
        <dbReference type="PROSITE" id="PS50987"/>
    </source>
</evidence>
<dbReference type="InterPro" id="IPR036388">
    <property type="entry name" value="WH-like_DNA-bd_sf"/>
</dbReference>
<reference evidence="3 4" key="1">
    <citation type="submission" date="2020-04" db="EMBL/GenBank/DDBJ databases">
        <title>MicrobeNet Type strains.</title>
        <authorList>
            <person name="Nicholson A.C."/>
        </authorList>
    </citation>
    <scope>NUCLEOTIDE SEQUENCE [LARGE SCALE GENOMIC DNA]</scope>
    <source>
        <strain evidence="3 4">DSM 44445</strain>
    </source>
</reference>
<protein>
    <submittedName>
        <fullName evidence="3">Helix-turn-helix transcriptional regulator</fullName>
    </submittedName>
</protein>
<dbReference type="SUPFAM" id="SSF46785">
    <property type="entry name" value="Winged helix' DNA-binding domain"/>
    <property type="match status" value="1"/>
</dbReference>
<dbReference type="InterPro" id="IPR001845">
    <property type="entry name" value="HTH_ArsR_DNA-bd_dom"/>
</dbReference>
<gene>
    <name evidence="3" type="ORF">HGA07_22850</name>
</gene>
<dbReference type="CDD" id="cd00090">
    <property type="entry name" value="HTH_ARSR"/>
    <property type="match status" value="1"/>
</dbReference>
<dbReference type="InterPro" id="IPR036390">
    <property type="entry name" value="WH_DNA-bd_sf"/>
</dbReference>
<dbReference type="PRINTS" id="PR00778">
    <property type="entry name" value="HTHARSR"/>
</dbReference>
<evidence type="ECO:0000313" key="4">
    <source>
        <dbReference type="Proteomes" id="UP000523447"/>
    </source>
</evidence>